<protein>
    <submittedName>
        <fullName evidence="1">Uncharacterized protein</fullName>
    </submittedName>
</protein>
<dbReference type="AlphaFoldDB" id="A0A6J8C9E3"/>
<keyword evidence="2" id="KW-1185">Reference proteome</keyword>
<sequence>MFLLIGKTERETQPLENLKMRIKTFYHQNGLHKSQKDYFLHKSNFGTLDYKVKILDMEPLNVSNHTLVYAVMQTEVIRTTRNTAEVIKRPNWKICDKNSYKASILKSLDEINIHNLRSSTEEIEKLTNILHMAGQDAIPNYNKKQVTSKTV</sequence>
<organism evidence="1 2">
    <name type="scientific">Mytilus coruscus</name>
    <name type="common">Sea mussel</name>
    <dbReference type="NCBI Taxonomy" id="42192"/>
    <lineage>
        <taxon>Eukaryota</taxon>
        <taxon>Metazoa</taxon>
        <taxon>Spiralia</taxon>
        <taxon>Lophotrochozoa</taxon>
        <taxon>Mollusca</taxon>
        <taxon>Bivalvia</taxon>
        <taxon>Autobranchia</taxon>
        <taxon>Pteriomorphia</taxon>
        <taxon>Mytilida</taxon>
        <taxon>Mytiloidea</taxon>
        <taxon>Mytilidae</taxon>
        <taxon>Mytilinae</taxon>
        <taxon>Mytilus</taxon>
    </lineage>
</organism>
<gene>
    <name evidence="1" type="ORF">MCOR_26667</name>
</gene>
<proteinExistence type="predicted"/>
<evidence type="ECO:0000313" key="1">
    <source>
        <dbReference type="EMBL" id="CAC5391669.1"/>
    </source>
</evidence>
<dbReference type="Proteomes" id="UP000507470">
    <property type="component" value="Unassembled WGS sequence"/>
</dbReference>
<evidence type="ECO:0000313" key="2">
    <source>
        <dbReference type="Proteomes" id="UP000507470"/>
    </source>
</evidence>
<reference evidence="1 2" key="1">
    <citation type="submission" date="2020-06" db="EMBL/GenBank/DDBJ databases">
        <authorList>
            <person name="Li R."/>
            <person name="Bekaert M."/>
        </authorList>
    </citation>
    <scope>NUCLEOTIDE SEQUENCE [LARGE SCALE GENOMIC DNA]</scope>
    <source>
        <strain evidence="2">wild</strain>
    </source>
</reference>
<accession>A0A6J8C9E3</accession>
<name>A0A6J8C9E3_MYTCO</name>
<dbReference type="EMBL" id="CACVKT020004819">
    <property type="protein sequence ID" value="CAC5391669.1"/>
    <property type="molecule type" value="Genomic_DNA"/>
</dbReference>